<comment type="caution">
    <text evidence="1">The sequence shown here is derived from an EMBL/GenBank/DDBJ whole genome shotgun (WGS) entry which is preliminary data.</text>
</comment>
<name>A0A8J7QKV1_9BACT</name>
<accession>A0A8J7QKV1</accession>
<proteinExistence type="predicted"/>
<dbReference type="Proteomes" id="UP000664417">
    <property type="component" value="Unassembled WGS sequence"/>
</dbReference>
<dbReference type="EMBL" id="JAFREP010000015">
    <property type="protein sequence ID" value="MBO1320093.1"/>
    <property type="molecule type" value="Genomic_DNA"/>
</dbReference>
<organism evidence="1 2">
    <name type="scientific">Acanthopleuribacter pedis</name>
    <dbReference type="NCBI Taxonomy" id="442870"/>
    <lineage>
        <taxon>Bacteria</taxon>
        <taxon>Pseudomonadati</taxon>
        <taxon>Acidobacteriota</taxon>
        <taxon>Holophagae</taxon>
        <taxon>Acanthopleuribacterales</taxon>
        <taxon>Acanthopleuribacteraceae</taxon>
        <taxon>Acanthopleuribacter</taxon>
    </lineage>
</organism>
<keyword evidence="2" id="KW-1185">Reference proteome</keyword>
<dbReference type="AlphaFoldDB" id="A0A8J7QKV1"/>
<sequence length="380" mass="43495">MAVLNPVPNPLMPRLWCYGFALVQCDVRQTPDFNHWGLQRPRRLLTPQSHERWRHLLAGLPDHQGEDSDPVLSPSIAALSSLRRQHPRVPLILLQTPYDLPPPACRLRDLVGKIRFPGLCHQDDALQPLRRLPVAPAAPRVQLEACRRFGFPLLELAQAIAQNAPDCQVHASEDGLLQIQLHLLSPYTAAREQPWLARRQAFDNLLTQQWFKLPFPRLVVARNEARCAHLRGDLLRVFGLRHNPWALTHFKKDAPLPRQTCFIAEDHALRFADVRGLFLIHLDGTPRQWTYRAARTRPTGNPRWEETESVKAVSLVQADSRRLCLVHGARGWSLATQCRFARDLPVVDQQARLTHLAALFKWREKQALHSWTQRARAPTG</sequence>
<protein>
    <submittedName>
        <fullName evidence="1">Uncharacterized protein</fullName>
    </submittedName>
</protein>
<reference evidence="1" key="1">
    <citation type="submission" date="2021-03" db="EMBL/GenBank/DDBJ databases">
        <authorList>
            <person name="Wang G."/>
        </authorList>
    </citation>
    <scope>NUCLEOTIDE SEQUENCE</scope>
    <source>
        <strain evidence="1">KCTC 12899</strain>
    </source>
</reference>
<dbReference type="RefSeq" id="WP_207860046.1">
    <property type="nucleotide sequence ID" value="NZ_JAFREP010000015.1"/>
</dbReference>
<gene>
    <name evidence="1" type="ORF">J3U88_16580</name>
</gene>
<evidence type="ECO:0000313" key="2">
    <source>
        <dbReference type="Proteomes" id="UP000664417"/>
    </source>
</evidence>
<evidence type="ECO:0000313" key="1">
    <source>
        <dbReference type="EMBL" id="MBO1320093.1"/>
    </source>
</evidence>